<reference evidence="1 2" key="1">
    <citation type="submission" date="2020-02" db="EMBL/GenBank/DDBJ databases">
        <authorList>
            <person name="Zheng R.K."/>
            <person name="Sun C.M."/>
        </authorList>
    </citation>
    <scope>NUCLEOTIDE SEQUENCE [LARGE SCALE GENOMIC DNA]</scope>
    <source>
        <strain evidence="2">zrk23</strain>
    </source>
</reference>
<proteinExistence type="predicted"/>
<dbReference type="InterPro" id="IPR011004">
    <property type="entry name" value="Trimer_LpxA-like_sf"/>
</dbReference>
<dbReference type="EMBL" id="CP049109">
    <property type="protein sequence ID" value="QIG81976.1"/>
    <property type="molecule type" value="Genomic_DNA"/>
</dbReference>
<keyword evidence="2" id="KW-1185">Reference proteome</keyword>
<dbReference type="SUPFAM" id="SSF51161">
    <property type="entry name" value="Trimeric LpxA-like enzymes"/>
    <property type="match status" value="1"/>
</dbReference>
<gene>
    <name evidence="1" type="ORF">G5C33_15380</name>
</gene>
<dbReference type="InterPro" id="IPR051159">
    <property type="entry name" value="Hexapeptide_acetyltransf"/>
</dbReference>
<evidence type="ECO:0000313" key="1">
    <source>
        <dbReference type="EMBL" id="QIG81976.1"/>
    </source>
</evidence>
<name>A0A6G6YBL8_9SPHN</name>
<sequence>MFPNSWICGDVRIFGRGAVSLGRHAWISPGTRIYTRREVSITIGDDVDIGPFTVILTGSHEIGDSRKRAADVTAAPVVIGDGTWIGGRCTILGGVTIGRGCVVAAGTVVTRDIPDNVMAGGVPARIIKALDEAAPARTLPDQDAP</sequence>
<dbReference type="AlphaFoldDB" id="A0A6G6YBL8"/>
<dbReference type="Gene3D" id="2.160.10.10">
    <property type="entry name" value="Hexapeptide repeat proteins"/>
    <property type="match status" value="1"/>
</dbReference>
<evidence type="ECO:0000313" key="2">
    <source>
        <dbReference type="Proteomes" id="UP000501568"/>
    </source>
</evidence>
<dbReference type="InterPro" id="IPR001451">
    <property type="entry name" value="Hexapep"/>
</dbReference>
<dbReference type="KEGG" id="spzr:G5C33_15380"/>
<accession>A0A6G6YBL8</accession>
<organism evidence="1 2">
    <name type="scientific">Stakelama tenebrarum</name>
    <dbReference type="NCBI Taxonomy" id="2711215"/>
    <lineage>
        <taxon>Bacteria</taxon>
        <taxon>Pseudomonadati</taxon>
        <taxon>Pseudomonadota</taxon>
        <taxon>Alphaproteobacteria</taxon>
        <taxon>Sphingomonadales</taxon>
        <taxon>Sphingomonadaceae</taxon>
        <taxon>Stakelama</taxon>
    </lineage>
</organism>
<keyword evidence="1" id="KW-0012">Acyltransferase</keyword>
<protein>
    <submittedName>
        <fullName evidence="1">Acyltransferase</fullName>
    </submittedName>
</protein>
<keyword evidence="1" id="KW-0808">Transferase</keyword>
<dbReference type="CDD" id="cd04647">
    <property type="entry name" value="LbH_MAT_like"/>
    <property type="match status" value="1"/>
</dbReference>
<dbReference type="GO" id="GO:0016746">
    <property type="term" value="F:acyltransferase activity"/>
    <property type="evidence" value="ECO:0007669"/>
    <property type="project" value="UniProtKB-KW"/>
</dbReference>
<dbReference type="PANTHER" id="PTHR23416">
    <property type="entry name" value="SIALIC ACID SYNTHASE-RELATED"/>
    <property type="match status" value="1"/>
</dbReference>
<dbReference type="Pfam" id="PF00132">
    <property type="entry name" value="Hexapep"/>
    <property type="match status" value="1"/>
</dbReference>
<dbReference type="Proteomes" id="UP000501568">
    <property type="component" value="Chromosome"/>
</dbReference>